<dbReference type="InterPro" id="IPR034660">
    <property type="entry name" value="DinB/YfiT-like"/>
</dbReference>
<evidence type="ECO:0000256" key="2">
    <source>
        <dbReference type="ARBA" id="ARBA00023004"/>
    </source>
</evidence>
<evidence type="ECO:0000259" key="5">
    <source>
        <dbReference type="Pfam" id="PF12867"/>
    </source>
</evidence>
<dbReference type="SUPFAM" id="SSF109854">
    <property type="entry name" value="DinB/YfiT-like putative metalloenzymes"/>
    <property type="match status" value="1"/>
</dbReference>
<reference evidence="7" key="1">
    <citation type="journal article" date="2019" name="Int. J. Syst. Evol. Microbiol.">
        <title>The Global Catalogue of Microorganisms (GCM) 10K type strain sequencing project: providing services to taxonomists for standard genome sequencing and annotation.</title>
        <authorList>
            <consortium name="The Broad Institute Genomics Platform"/>
            <consortium name="The Broad Institute Genome Sequencing Center for Infectious Disease"/>
            <person name="Wu L."/>
            <person name="Ma J."/>
        </authorList>
    </citation>
    <scope>NUCLEOTIDE SEQUENCE [LARGE SCALE GENOMIC DNA]</scope>
    <source>
        <strain evidence="7">CECT 7698</strain>
    </source>
</reference>
<dbReference type="NCBIfam" id="TIGR04373">
    <property type="entry name" value="egtB_X_signatur"/>
    <property type="match status" value="1"/>
</dbReference>
<evidence type="ECO:0000256" key="3">
    <source>
        <dbReference type="ARBA" id="ARBA00037882"/>
    </source>
</evidence>
<sequence length="441" mass="49696">MITTPPTPSQPADTLASMLIDARTRSLALMQDVIESRCLGPRLAIVNPPLWELGHLGYFHDHFALRGLYGLPDYRLPGAERLYDSSSIAHDARWTLPLPSPEETLDYLDRVQQAMLERLPDGTASPAQSYVYQLTSLHEDMHGEAFVYTRQTLGDPAPALGPMPPEAEPTGPLPGDVAIPGGRHRLGSAEHVPFRFDNEKPPLEVEVAPFAIARAPVTNAEFAAFVDDGGYERRSLWSDIGWQWREGQGLQSPVYWRQDSDGRWQERHFDRWRPLPPHHPVGHVSWYEADAWCRWAGRRLPTEAEWEIAASRAPSADGHSLAPDKRRYPWGETPPSATVANLDGLRLDRVDVAAFPLGDSAFGCRQMLGNVWEWTASPFAPFPGFQPDLYRDYSAPWFREGRYVLRGGAWASRARLIHNGYRNFFTPERHDIFAGFRTCAP</sequence>
<gene>
    <name evidence="6" type="primary">senA</name>
    <name evidence="6" type="ORF">ACFOEV_20670</name>
</gene>
<organism evidence="6 7">
    <name type="scientific">Litchfieldella rifensis</name>
    <dbReference type="NCBI Taxonomy" id="762643"/>
    <lineage>
        <taxon>Bacteria</taxon>
        <taxon>Pseudomonadati</taxon>
        <taxon>Pseudomonadota</taxon>
        <taxon>Gammaproteobacteria</taxon>
        <taxon>Oceanospirillales</taxon>
        <taxon>Halomonadaceae</taxon>
        <taxon>Litchfieldella</taxon>
    </lineage>
</organism>
<dbReference type="Pfam" id="PF03781">
    <property type="entry name" value="FGE-sulfatase"/>
    <property type="match status" value="1"/>
</dbReference>
<evidence type="ECO:0000256" key="1">
    <source>
        <dbReference type="ARBA" id="ARBA00023002"/>
    </source>
</evidence>
<keyword evidence="7" id="KW-1185">Reference proteome</keyword>
<dbReference type="Proteomes" id="UP001595579">
    <property type="component" value="Unassembled WGS sequence"/>
</dbReference>
<dbReference type="RefSeq" id="WP_386776783.1">
    <property type="nucleotide sequence ID" value="NZ_JBHRUG010000048.1"/>
</dbReference>
<comment type="pathway">
    <text evidence="3">Amino-acid biosynthesis; ergothioneine biosynthesis.</text>
</comment>
<dbReference type="EMBL" id="JBHRUG010000048">
    <property type="protein sequence ID" value="MFC3286017.1"/>
    <property type="molecule type" value="Genomic_DNA"/>
</dbReference>
<evidence type="ECO:0000259" key="4">
    <source>
        <dbReference type="Pfam" id="PF03781"/>
    </source>
</evidence>
<proteinExistence type="predicted"/>
<protein>
    <submittedName>
        <fullName evidence="6">Selenoneine synthase SenA</fullName>
    </submittedName>
</protein>
<dbReference type="InterPro" id="IPR030809">
    <property type="entry name" value="EgtB_signatur"/>
</dbReference>
<name>A0ABV7LUQ2_9GAMM</name>
<evidence type="ECO:0000313" key="6">
    <source>
        <dbReference type="EMBL" id="MFC3286017.1"/>
    </source>
</evidence>
<dbReference type="SUPFAM" id="SSF56436">
    <property type="entry name" value="C-type lectin-like"/>
    <property type="match status" value="1"/>
</dbReference>
<feature type="domain" description="Sulfatase-modifying factor enzyme-like" evidence="4">
    <location>
        <begin position="174"/>
        <end position="438"/>
    </location>
</feature>
<dbReference type="NCBIfam" id="NF041186">
    <property type="entry name" value="SenA"/>
    <property type="match status" value="1"/>
</dbReference>
<dbReference type="InterPro" id="IPR042095">
    <property type="entry name" value="SUMF_sf"/>
</dbReference>
<dbReference type="InterPro" id="IPR016187">
    <property type="entry name" value="CTDL_fold"/>
</dbReference>
<dbReference type="InterPro" id="IPR051043">
    <property type="entry name" value="Sulfatase_Mod_Factor_Kinase"/>
</dbReference>
<dbReference type="InterPro" id="IPR005532">
    <property type="entry name" value="SUMF_dom"/>
</dbReference>
<dbReference type="InterPro" id="IPR024775">
    <property type="entry name" value="DinB-like"/>
</dbReference>
<feature type="domain" description="DinB-like" evidence="5">
    <location>
        <begin position="20"/>
        <end position="131"/>
    </location>
</feature>
<accession>A0ABV7LUQ2</accession>
<comment type="caution">
    <text evidence="6">The sequence shown here is derived from an EMBL/GenBank/DDBJ whole genome shotgun (WGS) entry which is preliminary data.</text>
</comment>
<dbReference type="Pfam" id="PF12867">
    <property type="entry name" value="DinB_2"/>
    <property type="match status" value="1"/>
</dbReference>
<dbReference type="PANTHER" id="PTHR23150">
    <property type="entry name" value="SULFATASE MODIFYING FACTOR 1, 2"/>
    <property type="match status" value="1"/>
</dbReference>
<dbReference type="Gene3D" id="3.90.1580.10">
    <property type="entry name" value="paralog of FGE (formylglycine-generating enzyme)"/>
    <property type="match status" value="1"/>
</dbReference>
<dbReference type="PANTHER" id="PTHR23150:SF36">
    <property type="entry name" value="HERCYNINE OXYGENASE"/>
    <property type="match status" value="1"/>
</dbReference>
<keyword evidence="1" id="KW-0560">Oxidoreductase</keyword>
<keyword evidence="2" id="KW-0408">Iron</keyword>
<evidence type="ECO:0000313" key="7">
    <source>
        <dbReference type="Proteomes" id="UP001595579"/>
    </source>
</evidence>